<accession>A0ABP0CGI1</accession>
<feature type="transmembrane region" description="Helical" evidence="2">
    <location>
        <begin position="111"/>
        <end position="135"/>
    </location>
</feature>
<evidence type="ECO:0000313" key="3">
    <source>
        <dbReference type="EMBL" id="CAK7230928.1"/>
    </source>
</evidence>
<keyword evidence="4" id="KW-1185">Reference proteome</keyword>
<protein>
    <submittedName>
        <fullName evidence="3">Uncharacterized protein</fullName>
    </submittedName>
</protein>
<feature type="region of interest" description="Disordered" evidence="1">
    <location>
        <begin position="161"/>
        <end position="188"/>
    </location>
</feature>
<evidence type="ECO:0000256" key="1">
    <source>
        <dbReference type="SAM" id="MobiDB-lite"/>
    </source>
</evidence>
<gene>
    <name evidence="3" type="ORF">SBRCBS47491_007755</name>
</gene>
<sequence>MAPVPVTALTGSLLASSMTYSSRSRHAFSKPSSFLPSSPPLPTHITPALAVRRVARAFIDSFTKRDDGDDTDGTGSKHLNIVIPAIIGFFVLATIWGCTRDHFKKGGTWKAYFKGWGQAIFFLLLLTVFLPFTILGCCINSRRKKKANLAQAQRRRALGNFAAQPLQPANNPHNSREPPPPARPQMSLDPVVLMPDLPDQEDPDAVVKVERIVLPEPPLPIQQKNESTAEATAVMLDETNTAATYKTSP</sequence>
<evidence type="ECO:0000256" key="2">
    <source>
        <dbReference type="SAM" id="Phobius"/>
    </source>
</evidence>
<proteinExistence type="predicted"/>
<keyword evidence="2" id="KW-0812">Transmembrane</keyword>
<evidence type="ECO:0000313" key="4">
    <source>
        <dbReference type="Proteomes" id="UP001642406"/>
    </source>
</evidence>
<name>A0ABP0CGI1_9PEZI</name>
<comment type="caution">
    <text evidence="3">The sequence shown here is derived from an EMBL/GenBank/DDBJ whole genome shotgun (WGS) entry which is preliminary data.</text>
</comment>
<feature type="transmembrane region" description="Helical" evidence="2">
    <location>
        <begin position="81"/>
        <end position="99"/>
    </location>
</feature>
<organism evidence="3 4">
    <name type="scientific">Sporothrix bragantina</name>
    <dbReference type="NCBI Taxonomy" id="671064"/>
    <lineage>
        <taxon>Eukaryota</taxon>
        <taxon>Fungi</taxon>
        <taxon>Dikarya</taxon>
        <taxon>Ascomycota</taxon>
        <taxon>Pezizomycotina</taxon>
        <taxon>Sordariomycetes</taxon>
        <taxon>Sordariomycetidae</taxon>
        <taxon>Ophiostomatales</taxon>
        <taxon>Ophiostomataceae</taxon>
        <taxon>Sporothrix</taxon>
    </lineage>
</organism>
<keyword evidence="2" id="KW-0472">Membrane</keyword>
<reference evidence="3 4" key="1">
    <citation type="submission" date="2024-01" db="EMBL/GenBank/DDBJ databases">
        <authorList>
            <person name="Allen C."/>
            <person name="Tagirdzhanova G."/>
        </authorList>
    </citation>
    <scope>NUCLEOTIDE SEQUENCE [LARGE SCALE GENOMIC DNA]</scope>
</reference>
<keyword evidence="2" id="KW-1133">Transmembrane helix</keyword>
<dbReference type="EMBL" id="CAWUHC010000091">
    <property type="protein sequence ID" value="CAK7230928.1"/>
    <property type="molecule type" value="Genomic_DNA"/>
</dbReference>
<dbReference type="Proteomes" id="UP001642406">
    <property type="component" value="Unassembled WGS sequence"/>
</dbReference>